<evidence type="ECO:0000256" key="2">
    <source>
        <dbReference type="ARBA" id="ARBA00022643"/>
    </source>
</evidence>
<keyword evidence="1" id="KW-0285">Flavoprotein</keyword>
<evidence type="ECO:0000259" key="5">
    <source>
        <dbReference type="Pfam" id="PF00296"/>
    </source>
</evidence>
<dbReference type="InterPro" id="IPR050172">
    <property type="entry name" value="SsuD_RutA_monooxygenase"/>
</dbReference>
<keyword evidence="3" id="KW-0560">Oxidoreductase</keyword>
<keyword evidence="2" id="KW-0288">FMN</keyword>
<proteinExistence type="predicted"/>
<keyword evidence="4" id="KW-0503">Monooxygenase</keyword>
<organism evidence="6 7">
    <name type="scientific">Leucobacter chromiireducens subsp. solipictus</name>
    <dbReference type="NCBI Taxonomy" id="398235"/>
    <lineage>
        <taxon>Bacteria</taxon>
        <taxon>Bacillati</taxon>
        <taxon>Actinomycetota</taxon>
        <taxon>Actinomycetes</taxon>
        <taxon>Micrococcales</taxon>
        <taxon>Microbacteriaceae</taxon>
        <taxon>Leucobacter</taxon>
    </lineage>
</organism>
<dbReference type="EMBL" id="QYAC01000009">
    <property type="protein sequence ID" value="MBL3680589.1"/>
    <property type="molecule type" value="Genomic_DNA"/>
</dbReference>
<dbReference type="InterPro" id="IPR036661">
    <property type="entry name" value="Luciferase-like_sf"/>
</dbReference>
<protein>
    <submittedName>
        <fullName evidence="6">LLM class flavin-dependent oxidoreductase</fullName>
    </submittedName>
</protein>
<feature type="domain" description="Luciferase-like" evidence="5">
    <location>
        <begin position="12"/>
        <end position="334"/>
    </location>
</feature>
<evidence type="ECO:0000256" key="3">
    <source>
        <dbReference type="ARBA" id="ARBA00023002"/>
    </source>
</evidence>
<evidence type="ECO:0000313" key="7">
    <source>
        <dbReference type="Proteomes" id="UP001645859"/>
    </source>
</evidence>
<dbReference type="RefSeq" id="WP_202345867.1">
    <property type="nucleotide sequence ID" value="NZ_BAAAPI010000010.1"/>
</dbReference>
<name>A0ABS1SJ43_9MICO</name>
<dbReference type="Proteomes" id="UP001645859">
    <property type="component" value="Unassembled WGS sequence"/>
</dbReference>
<gene>
    <name evidence="6" type="ORF">D3230_15005</name>
</gene>
<dbReference type="Gene3D" id="3.20.20.30">
    <property type="entry name" value="Luciferase-like domain"/>
    <property type="match status" value="1"/>
</dbReference>
<dbReference type="InterPro" id="IPR011251">
    <property type="entry name" value="Luciferase-like_dom"/>
</dbReference>
<dbReference type="Pfam" id="PF00296">
    <property type="entry name" value="Bac_luciferase"/>
    <property type="match status" value="1"/>
</dbReference>
<dbReference type="PANTHER" id="PTHR42847">
    <property type="entry name" value="ALKANESULFONATE MONOOXYGENASE"/>
    <property type="match status" value="1"/>
</dbReference>
<dbReference type="PANTHER" id="PTHR42847:SF4">
    <property type="entry name" value="ALKANESULFONATE MONOOXYGENASE-RELATED"/>
    <property type="match status" value="1"/>
</dbReference>
<reference evidence="6 7" key="1">
    <citation type="submission" date="2018-09" db="EMBL/GenBank/DDBJ databases">
        <title>Comparative genomics of Leucobacter spp.</title>
        <authorList>
            <person name="Reis A.C."/>
            <person name="Kolvenbach B.A."/>
            <person name="Corvini P.F.X."/>
            <person name="Nunes O.C."/>
        </authorList>
    </citation>
    <scope>NUCLEOTIDE SEQUENCE [LARGE SCALE GENOMIC DNA]</scope>
    <source>
        <strain evidence="6 7">TAN 31504</strain>
    </source>
</reference>
<accession>A0ABS1SJ43</accession>
<sequence length="368" mass="40213">MNRDILNGEDFKLGLFSPNCSGGLAVTQIPERWSASWEDNLALARAAEAAGIDFLLPIARFIGYQGETNFHGSVLDPIVWAAGLLASTQRINVFSTVHTAFNNPMVVAKQLATLDQIGGGGRAGLNVVAGWNLPEYEALGAPMPEAHDDRYGFAAEWLSVIEQAWAAEGKFQHNGTFYQLKDTESEPKPRGGRVPILNAGSSAQGRDFAAHYSDFAFTIIPDAETGAGIVRSMKEEARTKYEREVGVFTLSHVVCRSTRAEAEDYLAYYADEHADWGAVDYLMGLQGMHAQSFTPEMLQTMRSRFASGHGSLPIVGTPEDVAEQIRAVHEAGFDGMTLAFVDYTSEVTQFGREVMPILERMGVRLPRG</sequence>
<dbReference type="SUPFAM" id="SSF51679">
    <property type="entry name" value="Bacterial luciferase-like"/>
    <property type="match status" value="1"/>
</dbReference>
<evidence type="ECO:0000256" key="1">
    <source>
        <dbReference type="ARBA" id="ARBA00022630"/>
    </source>
</evidence>
<comment type="caution">
    <text evidence="6">The sequence shown here is derived from an EMBL/GenBank/DDBJ whole genome shotgun (WGS) entry which is preliminary data.</text>
</comment>
<evidence type="ECO:0000256" key="4">
    <source>
        <dbReference type="ARBA" id="ARBA00023033"/>
    </source>
</evidence>
<keyword evidence="7" id="KW-1185">Reference proteome</keyword>
<evidence type="ECO:0000313" key="6">
    <source>
        <dbReference type="EMBL" id="MBL3680589.1"/>
    </source>
</evidence>